<dbReference type="SUPFAM" id="SSF47336">
    <property type="entry name" value="ACP-like"/>
    <property type="match status" value="1"/>
</dbReference>
<evidence type="ECO:0008006" key="3">
    <source>
        <dbReference type="Google" id="ProtNLM"/>
    </source>
</evidence>
<dbReference type="EMBL" id="MCSI01000023">
    <property type="protein sequence ID" value="PME72513.1"/>
    <property type="molecule type" value="Genomic_DNA"/>
</dbReference>
<dbReference type="InterPro" id="IPR036736">
    <property type="entry name" value="ACP-like_sf"/>
</dbReference>
<name>A0A2N7C6N4_9VIBR</name>
<gene>
    <name evidence="1" type="ORF">BCV30_21670</name>
</gene>
<comment type="caution">
    <text evidence="1">The sequence shown here is derived from an EMBL/GenBank/DDBJ whole genome shotgun (WGS) entry which is preliminary data.</text>
</comment>
<evidence type="ECO:0000313" key="1">
    <source>
        <dbReference type="EMBL" id="PME72513.1"/>
    </source>
</evidence>
<accession>A0A2N7C6N4</accession>
<organism evidence="1 2">
    <name type="scientific">Vibrio lentus</name>
    <dbReference type="NCBI Taxonomy" id="136468"/>
    <lineage>
        <taxon>Bacteria</taxon>
        <taxon>Pseudomonadati</taxon>
        <taxon>Pseudomonadota</taxon>
        <taxon>Gammaproteobacteria</taxon>
        <taxon>Vibrionales</taxon>
        <taxon>Vibrionaceae</taxon>
        <taxon>Vibrio</taxon>
    </lineage>
</organism>
<reference evidence="2" key="1">
    <citation type="submission" date="2016-07" db="EMBL/GenBank/DDBJ databases">
        <title>Nontailed viruses are major unrecognized killers of bacteria in the ocean.</title>
        <authorList>
            <person name="Kauffman K."/>
            <person name="Hussain F."/>
            <person name="Yang J."/>
            <person name="Arevalo P."/>
            <person name="Brown J."/>
            <person name="Cutler M."/>
            <person name="Kelly L."/>
            <person name="Polz M.F."/>
        </authorList>
    </citation>
    <scope>NUCLEOTIDE SEQUENCE [LARGE SCALE GENOMIC DNA]</scope>
    <source>
        <strain evidence="2">10N.286.55.C1</strain>
    </source>
</reference>
<dbReference type="Proteomes" id="UP000235778">
    <property type="component" value="Unassembled WGS sequence"/>
</dbReference>
<dbReference type="RefSeq" id="WP_102266516.1">
    <property type="nucleotide sequence ID" value="NZ_MCSH01000033.1"/>
</dbReference>
<sequence>MTQIEHDLLPYLANFIVRIKVGRIPFEQIGPELTFEELNMESMDFVELQVALLDDYGIDIFASMPRDLKTMSLAAFSKHLLEESLS</sequence>
<protein>
    <recommendedName>
        <fullName evidence="3">Acyl carrier protein</fullName>
    </recommendedName>
</protein>
<proteinExistence type="predicted"/>
<dbReference type="AlphaFoldDB" id="A0A2N7C6N4"/>
<dbReference type="Gene3D" id="1.10.1200.10">
    <property type="entry name" value="ACP-like"/>
    <property type="match status" value="1"/>
</dbReference>
<evidence type="ECO:0000313" key="2">
    <source>
        <dbReference type="Proteomes" id="UP000235778"/>
    </source>
</evidence>